<reference evidence="1 2" key="1">
    <citation type="submission" date="2020-02" db="EMBL/GenBank/DDBJ databases">
        <title>Balneolaceae bacterium YR4-1, complete genome.</title>
        <authorList>
            <person name="Li Y."/>
            <person name="Wu S."/>
        </authorList>
    </citation>
    <scope>NUCLEOTIDE SEQUENCE [LARGE SCALE GENOMIC DNA]</scope>
    <source>
        <strain evidence="1 2">YR4-1</strain>
    </source>
</reference>
<dbReference type="SUPFAM" id="SSF56935">
    <property type="entry name" value="Porins"/>
    <property type="match status" value="1"/>
</dbReference>
<name>A0A6M1SMH3_9BACT</name>
<comment type="caution">
    <text evidence="1">The sequence shown here is derived from an EMBL/GenBank/DDBJ whole genome shotgun (WGS) entry which is preliminary data.</text>
</comment>
<evidence type="ECO:0000313" key="2">
    <source>
        <dbReference type="Proteomes" id="UP000473278"/>
    </source>
</evidence>
<proteinExistence type="predicted"/>
<dbReference type="EMBL" id="JAALLT010000002">
    <property type="protein sequence ID" value="NGP76229.1"/>
    <property type="molecule type" value="Genomic_DNA"/>
</dbReference>
<organism evidence="1 2">
    <name type="scientific">Halalkalibaculum roseum</name>
    <dbReference type="NCBI Taxonomy" id="2709311"/>
    <lineage>
        <taxon>Bacteria</taxon>
        <taxon>Pseudomonadati</taxon>
        <taxon>Balneolota</taxon>
        <taxon>Balneolia</taxon>
        <taxon>Balneolales</taxon>
        <taxon>Balneolaceae</taxon>
        <taxon>Halalkalibaculum</taxon>
    </lineage>
</organism>
<dbReference type="Proteomes" id="UP000473278">
    <property type="component" value="Unassembled WGS sequence"/>
</dbReference>
<sequence length="325" mass="35201">MIRLAGLSCILVLIVFLSLFPFNAVGQPAGYAGSFSRIGFGPRGIAMGNALTATHTEGVYAYYNPAHAAFSDGGNQIDLSTALMSFDRRFNSLNATFKLPPSAGLTISLLNANVKDIDGRTASGYYTSDLKTSEFQLSTSFGINISTKLALGVGVKLNLADYHPEVSPARGVAFDIGALFRLSNKLSLGFTAQDLLASYSWNSSDLYGDESLGDRTETFPTRLNLGAAYYLKSVLIASSFGYLIHDEEHFEQAKVGVSWLVHQRISLRGGWQIDDLNNITDAQRPGAGFSIHLPFDILEPSVDYAYLKEPSGVSSMHVFGLRLNL</sequence>
<evidence type="ECO:0000313" key="1">
    <source>
        <dbReference type="EMBL" id="NGP76229.1"/>
    </source>
</evidence>
<gene>
    <name evidence="1" type="ORF">G3570_06270</name>
</gene>
<protein>
    <submittedName>
        <fullName evidence="1">PorV/PorQ family protein</fullName>
    </submittedName>
</protein>
<dbReference type="AlphaFoldDB" id="A0A6M1SMH3"/>
<keyword evidence="2" id="KW-1185">Reference proteome</keyword>
<dbReference type="RefSeq" id="WP_165140387.1">
    <property type="nucleotide sequence ID" value="NZ_JAALLT010000002.1"/>
</dbReference>
<accession>A0A6M1SMH3</accession>
<dbReference type="NCBIfam" id="NF033709">
    <property type="entry name" value="PorV_fam"/>
    <property type="match status" value="1"/>
</dbReference>
<dbReference type="Gene3D" id="2.40.160.60">
    <property type="entry name" value="Outer membrane protein transport protein (OMPP1/FadL/TodX)"/>
    <property type="match status" value="1"/>
</dbReference>